<dbReference type="AlphaFoldDB" id="M7ZX02"/>
<evidence type="ECO:0000313" key="1">
    <source>
        <dbReference type="EMBL" id="EMS64577.1"/>
    </source>
</evidence>
<proteinExistence type="predicted"/>
<protein>
    <submittedName>
        <fullName evidence="1">Uncharacterized protein</fullName>
    </submittedName>
</protein>
<name>M7ZX02_TRIUA</name>
<reference evidence="1" key="1">
    <citation type="journal article" date="2013" name="Nature">
        <title>Draft genome of the wheat A-genome progenitor Triticum urartu.</title>
        <authorList>
            <person name="Ling H.Q."/>
            <person name="Zhao S."/>
            <person name="Liu D."/>
            <person name="Wang J."/>
            <person name="Sun H."/>
            <person name="Zhang C."/>
            <person name="Fan H."/>
            <person name="Li D."/>
            <person name="Dong L."/>
            <person name="Tao Y."/>
            <person name="Gao C."/>
            <person name="Wu H."/>
            <person name="Li Y."/>
            <person name="Cui Y."/>
            <person name="Guo X."/>
            <person name="Zheng S."/>
            <person name="Wang B."/>
            <person name="Yu K."/>
            <person name="Liang Q."/>
            <person name="Yang W."/>
            <person name="Lou X."/>
            <person name="Chen J."/>
            <person name="Feng M."/>
            <person name="Jian J."/>
            <person name="Zhang X."/>
            <person name="Luo G."/>
            <person name="Jiang Y."/>
            <person name="Liu J."/>
            <person name="Wang Z."/>
            <person name="Sha Y."/>
            <person name="Zhang B."/>
            <person name="Wu H."/>
            <person name="Tang D."/>
            <person name="Shen Q."/>
            <person name="Xue P."/>
            <person name="Zou S."/>
            <person name="Wang X."/>
            <person name="Liu X."/>
            <person name="Wang F."/>
            <person name="Yang Y."/>
            <person name="An X."/>
            <person name="Dong Z."/>
            <person name="Zhang K."/>
            <person name="Zhang X."/>
            <person name="Luo M.C."/>
            <person name="Dvorak J."/>
            <person name="Tong Y."/>
            <person name="Wang J."/>
            <person name="Yang H."/>
            <person name="Li Z."/>
            <person name="Wang D."/>
            <person name="Zhang A."/>
            <person name="Wang J."/>
        </authorList>
    </citation>
    <scope>NUCLEOTIDE SEQUENCE</scope>
</reference>
<accession>M7ZX02</accession>
<organism evidence="1">
    <name type="scientific">Triticum urartu</name>
    <name type="common">Red wild einkorn</name>
    <name type="synonym">Crithodium urartu</name>
    <dbReference type="NCBI Taxonomy" id="4572"/>
    <lineage>
        <taxon>Eukaryota</taxon>
        <taxon>Viridiplantae</taxon>
        <taxon>Streptophyta</taxon>
        <taxon>Embryophyta</taxon>
        <taxon>Tracheophyta</taxon>
        <taxon>Spermatophyta</taxon>
        <taxon>Magnoliopsida</taxon>
        <taxon>Liliopsida</taxon>
        <taxon>Poales</taxon>
        <taxon>Poaceae</taxon>
        <taxon>BOP clade</taxon>
        <taxon>Pooideae</taxon>
        <taxon>Triticodae</taxon>
        <taxon>Triticeae</taxon>
        <taxon>Triticinae</taxon>
        <taxon>Triticum</taxon>
    </lineage>
</organism>
<gene>
    <name evidence="1" type="ORF">TRIUR3_32170</name>
</gene>
<dbReference type="EMBL" id="KD054545">
    <property type="protein sequence ID" value="EMS64577.1"/>
    <property type="molecule type" value="Genomic_DNA"/>
</dbReference>
<sequence>MSAPSSFTILLPVPFLLALFLLCKNKRTTTGAKSISSTRLRCGVGAPCCCSLPAKTVSVEFHQVHHRQDHTDARTSTERNAKTYESDIVDQRVPRRPLFAKYTFGFVKFDYPARPGAPSTSTAFFGILRTRSTSSPDA</sequence>